<gene>
    <name evidence="2" type="ORF">F511_30196</name>
</gene>
<dbReference type="EMBL" id="KQ995365">
    <property type="protein sequence ID" value="KZV46839.1"/>
    <property type="molecule type" value="Genomic_DNA"/>
</dbReference>
<evidence type="ECO:0000313" key="2">
    <source>
        <dbReference type="EMBL" id="KZV46839.1"/>
    </source>
</evidence>
<keyword evidence="3" id="KW-1185">Reference proteome</keyword>
<sequence length="94" mass="10360">MHRAIDIEESLLDAPTQVPMTVGRGYLPAPEGPRPDVRLLRQPALEGLTRSARTDSPRRSGRNEFPAKRAATAAAWGGGRRRLFERREAAATQV</sequence>
<dbReference type="Proteomes" id="UP000250235">
    <property type="component" value="Unassembled WGS sequence"/>
</dbReference>
<protein>
    <submittedName>
        <fullName evidence="2">Uncharacterized protein</fullName>
    </submittedName>
</protein>
<name>A0A2Z7CQ45_9LAMI</name>
<feature type="region of interest" description="Disordered" evidence="1">
    <location>
        <begin position="45"/>
        <end position="79"/>
    </location>
</feature>
<reference evidence="2 3" key="1">
    <citation type="journal article" date="2015" name="Proc. Natl. Acad. Sci. U.S.A.">
        <title>The resurrection genome of Boea hygrometrica: A blueprint for survival of dehydration.</title>
        <authorList>
            <person name="Xiao L."/>
            <person name="Yang G."/>
            <person name="Zhang L."/>
            <person name="Yang X."/>
            <person name="Zhao S."/>
            <person name="Ji Z."/>
            <person name="Zhou Q."/>
            <person name="Hu M."/>
            <person name="Wang Y."/>
            <person name="Chen M."/>
            <person name="Xu Y."/>
            <person name="Jin H."/>
            <person name="Xiao X."/>
            <person name="Hu G."/>
            <person name="Bao F."/>
            <person name="Hu Y."/>
            <person name="Wan P."/>
            <person name="Li L."/>
            <person name="Deng X."/>
            <person name="Kuang T."/>
            <person name="Xiang C."/>
            <person name="Zhu J.K."/>
            <person name="Oliver M.J."/>
            <person name="He Y."/>
        </authorList>
    </citation>
    <scope>NUCLEOTIDE SEQUENCE [LARGE SCALE GENOMIC DNA]</scope>
    <source>
        <strain evidence="3">cv. XS01</strain>
    </source>
</reference>
<evidence type="ECO:0000256" key="1">
    <source>
        <dbReference type="SAM" id="MobiDB-lite"/>
    </source>
</evidence>
<evidence type="ECO:0000313" key="3">
    <source>
        <dbReference type="Proteomes" id="UP000250235"/>
    </source>
</evidence>
<dbReference type="AlphaFoldDB" id="A0A2Z7CQ45"/>
<organism evidence="2 3">
    <name type="scientific">Dorcoceras hygrometricum</name>
    <dbReference type="NCBI Taxonomy" id="472368"/>
    <lineage>
        <taxon>Eukaryota</taxon>
        <taxon>Viridiplantae</taxon>
        <taxon>Streptophyta</taxon>
        <taxon>Embryophyta</taxon>
        <taxon>Tracheophyta</taxon>
        <taxon>Spermatophyta</taxon>
        <taxon>Magnoliopsida</taxon>
        <taxon>eudicotyledons</taxon>
        <taxon>Gunneridae</taxon>
        <taxon>Pentapetalae</taxon>
        <taxon>asterids</taxon>
        <taxon>lamiids</taxon>
        <taxon>Lamiales</taxon>
        <taxon>Gesneriaceae</taxon>
        <taxon>Didymocarpoideae</taxon>
        <taxon>Trichosporeae</taxon>
        <taxon>Loxocarpinae</taxon>
        <taxon>Dorcoceras</taxon>
    </lineage>
</organism>
<accession>A0A2Z7CQ45</accession>
<proteinExistence type="predicted"/>
<feature type="compositionally biased region" description="Basic and acidic residues" evidence="1">
    <location>
        <begin position="52"/>
        <end position="67"/>
    </location>
</feature>